<reference evidence="1 2" key="1">
    <citation type="journal article" date="2019" name="Int. J. Syst. Evol. Microbiol.">
        <title>The Global Catalogue of Microorganisms (GCM) 10K type strain sequencing project: providing services to taxonomists for standard genome sequencing and annotation.</title>
        <authorList>
            <consortium name="The Broad Institute Genomics Platform"/>
            <consortium name="The Broad Institute Genome Sequencing Center for Infectious Disease"/>
            <person name="Wu L."/>
            <person name="Ma J."/>
        </authorList>
    </citation>
    <scope>NUCLEOTIDE SEQUENCE [LARGE SCALE GENOMIC DNA]</scope>
    <source>
        <strain evidence="1 2">JCM 15608</strain>
    </source>
</reference>
<dbReference type="RefSeq" id="WP_343814930.1">
    <property type="nucleotide sequence ID" value="NZ_BAAAFA010000002.1"/>
</dbReference>
<evidence type="ECO:0000313" key="1">
    <source>
        <dbReference type="EMBL" id="GAA0812467.1"/>
    </source>
</evidence>
<protein>
    <submittedName>
        <fullName evidence="1">OsmC family protein</fullName>
    </submittedName>
</protein>
<name>A0ABN1L3Q9_9GAMM</name>
<accession>A0ABN1L3Q9</accession>
<keyword evidence="2" id="KW-1185">Reference proteome</keyword>
<dbReference type="InterPro" id="IPR015946">
    <property type="entry name" value="KH_dom-like_a/b"/>
</dbReference>
<proteinExistence type="predicted"/>
<dbReference type="EMBL" id="BAAAFA010000002">
    <property type="protein sequence ID" value="GAA0812467.1"/>
    <property type="molecule type" value="Genomic_DNA"/>
</dbReference>
<dbReference type="InterPro" id="IPR036102">
    <property type="entry name" value="OsmC/Ohrsf"/>
</dbReference>
<gene>
    <name evidence="1" type="ORF">GCM10009111_06450</name>
</gene>
<evidence type="ECO:0000313" key="2">
    <source>
        <dbReference type="Proteomes" id="UP001500021"/>
    </source>
</evidence>
<organism evidence="1 2">
    <name type="scientific">Colwellia asteriadis</name>
    <dbReference type="NCBI Taxonomy" id="517723"/>
    <lineage>
        <taxon>Bacteria</taxon>
        <taxon>Pseudomonadati</taxon>
        <taxon>Pseudomonadota</taxon>
        <taxon>Gammaproteobacteria</taxon>
        <taxon>Alteromonadales</taxon>
        <taxon>Colwelliaceae</taxon>
        <taxon>Colwellia</taxon>
    </lineage>
</organism>
<comment type="caution">
    <text evidence="1">The sequence shown here is derived from an EMBL/GenBank/DDBJ whole genome shotgun (WGS) entry which is preliminary data.</text>
</comment>
<dbReference type="PANTHER" id="PTHR42830">
    <property type="entry name" value="OSMOTICALLY INDUCIBLE FAMILY PROTEIN"/>
    <property type="match status" value="1"/>
</dbReference>
<dbReference type="SUPFAM" id="SSF82784">
    <property type="entry name" value="OsmC-like"/>
    <property type="match status" value="1"/>
</dbReference>
<dbReference type="Proteomes" id="UP001500021">
    <property type="component" value="Unassembled WGS sequence"/>
</dbReference>
<sequence length="155" mass="17195">MSQHIAQVLWQRASNENFIDNKYSRAHQWNFDGGINVAASPSPLVVPAPYSVADNVDPEEAFIVSLSSCHMLFFLTIAAKQKFIVDEYIDDAIGVMSKNEAGKVAMTTVTLRPKITFSGALKPTRVELESMHHQAHEQCFIANSVNTKVVTEVIM</sequence>
<dbReference type="Pfam" id="PF02566">
    <property type="entry name" value="OsmC"/>
    <property type="match status" value="1"/>
</dbReference>
<dbReference type="InterPro" id="IPR052707">
    <property type="entry name" value="OsmC_Ohr_Peroxiredoxin"/>
</dbReference>
<dbReference type="PANTHER" id="PTHR42830:SF2">
    <property type="entry name" value="OSMC_OHR FAMILY PROTEIN"/>
    <property type="match status" value="1"/>
</dbReference>
<dbReference type="Gene3D" id="3.30.300.20">
    <property type="match status" value="1"/>
</dbReference>
<dbReference type="InterPro" id="IPR003718">
    <property type="entry name" value="OsmC/Ohr_fam"/>
</dbReference>